<dbReference type="EMBL" id="AMQM01004898">
    <property type="status" value="NOT_ANNOTATED_CDS"/>
    <property type="molecule type" value="Genomic_DNA"/>
</dbReference>
<dbReference type="RefSeq" id="XP_009019128.1">
    <property type="nucleotide sequence ID" value="XM_009020880.1"/>
</dbReference>
<dbReference type="EMBL" id="KB096716">
    <property type="protein sequence ID" value="ESO02914.1"/>
    <property type="molecule type" value="Genomic_DNA"/>
</dbReference>
<dbReference type="PROSITE" id="PS50835">
    <property type="entry name" value="IG_LIKE"/>
    <property type="match status" value="1"/>
</dbReference>
<dbReference type="SUPFAM" id="SSF48726">
    <property type="entry name" value="Immunoglobulin"/>
    <property type="match status" value="1"/>
</dbReference>
<dbReference type="Proteomes" id="UP000015101">
    <property type="component" value="Unassembled WGS sequence"/>
</dbReference>
<dbReference type="InterPro" id="IPR013783">
    <property type="entry name" value="Ig-like_fold"/>
</dbReference>
<dbReference type="EnsemblMetazoa" id="HelroT174379">
    <property type="protein sequence ID" value="HelroP174379"/>
    <property type="gene ID" value="HelroG174379"/>
</dbReference>
<dbReference type="GeneID" id="20204969"/>
<name>T1F820_HELRO</name>
<dbReference type="KEGG" id="hro:HELRODRAFT_174379"/>
<sequence length="163" mass="19190">MKRTNVKMKSEFNKQQHQQINIEQFQIKTSINEIIQNQQQQQRGWGVARWCWRIVRRRKGAVRESQCTWSVCRKKKMITWLSGGTRTNSPSTNSGFYRTQGTFPTRFIITQRIIYTCFYVIYKLQNFELLIEKSTLQDAGIFTCILSNNSTSVSRNFSVSIQS</sequence>
<evidence type="ECO:0000313" key="4">
    <source>
        <dbReference type="Proteomes" id="UP000015101"/>
    </source>
</evidence>
<dbReference type="InParanoid" id="T1F820"/>
<proteinExistence type="predicted"/>
<reference evidence="2 4" key="2">
    <citation type="journal article" date="2013" name="Nature">
        <title>Insights into bilaterian evolution from three spiralian genomes.</title>
        <authorList>
            <person name="Simakov O."/>
            <person name="Marletaz F."/>
            <person name="Cho S.J."/>
            <person name="Edsinger-Gonzales E."/>
            <person name="Havlak P."/>
            <person name="Hellsten U."/>
            <person name="Kuo D.H."/>
            <person name="Larsson T."/>
            <person name="Lv J."/>
            <person name="Arendt D."/>
            <person name="Savage R."/>
            <person name="Osoegawa K."/>
            <person name="de Jong P."/>
            <person name="Grimwood J."/>
            <person name="Chapman J.A."/>
            <person name="Shapiro H."/>
            <person name="Aerts A."/>
            <person name="Otillar R.P."/>
            <person name="Terry A.Y."/>
            <person name="Boore J.L."/>
            <person name="Grigoriev I.V."/>
            <person name="Lindberg D.R."/>
            <person name="Seaver E.C."/>
            <person name="Weisblat D.A."/>
            <person name="Putnam N.H."/>
            <person name="Rokhsar D.S."/>
        </authorList>
    </citation>
    <scope>NUCLEOTIDE SEQUENCE</scope>
</reference>
<dbReference type="AlphaFoldDB" id="T1F820"/>
<feature type="domain" description="Ig-like" evidence="1">
    <location>
        <begin position="67"/>
        <end position="160"/>
    </location>
</feature>
<dbReference type="Gene3D" id="2.60.40.10">
    <property type="entry name" value="Immunoglobulins"/>
    <property type="match status" value="1"/>
</dbReference>
<dbReference type="HOGENOM" id="CLU_1628850_0_0_1"/>
<protein>
    <recommendedName>
        <fullName evidence="1">Ig-like domain-containing protein</fullName>
    </recommendedName>
</protein>
<reference evidence="3" key="3">
    <citation type="submission" date="2015-06" db="UniProtKB">
        <authorList>
            <consortium name="EnsemblMetazoa"/>
        </authorList>
    </citation>
    <scope>IDENTIFICATION</scope>
</reference>
<dbReference type="InterPro" id="IPR036179">
    <property type="entry name" value="Ig-like_dom_sf"/>
</dbReference>
<organism evidence="3 4">
    <name type="scientific">Helobdella robusta</name>
    <name type="common">Californian leech</name>
    <dbReference type="NCBI Taxonomy" id="6412"/>
    <lineage>
        <taxon>Eukaryota</taxon>
        <taxon>Metazoa</taxon>
        <taxon>Spiralia</taxon>
        <taxon>Lophotrochozoa</taxon>
        <taxon>Annelida</taxon>
        <taxon>Clitellata</taxon>
        <taxon>Hirudinea</taxon>
        <taxon>Rhynchobdellida</taxon>
        <taxon>Glossiphoniidae</taxon>
        <taxon>Helobdella</taxon>
    </lineage>
</organism>
<reference evidence="4" key="1">
    <citation type="submission" date="2012-12" db="EMBL/GenBank/DDBJ databases">
        <authorList>
            <person name="Hellsten U."/>
            <person name="Grimwood J."/>
            <person name="Chapman J.A."/>
            <person name="Shapiro H."/>
            <person name="Aerts A."/>
            <person name="Otillar R.P."/>
            <person name="Terry A.Y."/>
            <person name="Boore J.L."/>
            <person name="Simakov O."/>
            <person name="Marletaz F."/>
            <person name="Cho S.-J."/>
            <person name="Edsinger-Gonzales E."/>
            <person name="Havlak P."/>
            <person name="Kuo D.-H."/>
            <person name="Larsson T."/>
            <person name="Lv J."/>
            <person name="Arendt D."/>
            <person name="Savage R."/>
            <person name="Osoegawa K."/>
            <person name="de Jong P."/>
            <person name="Lindberg D.R."/>
            <person name="Seaver E.C."/>
            <person name="Weisblat D.A."/>
            <person name="Putnam N.H."/>
            <person name="Grigoriev I.V."/>
            <person name="Rokhsar D.S."/>
        </authorList>
    </citation>
    <scope>NUCLEOTIDE SEQUENCE</scope>
</reference>
<dbReference type="InterPro" id="IPR007110">
    <property type="entry name" value="Ig-like_dom"/>
</dbReference>
<gene>
    <name evidence="3" type="primary">20204969</name>
    <name evidence="2" type="ORF">HELRODRAFT_174379</name>
</gene>
<accession>T1F820</accession>
<dbReference type="CTD" id="20204969"/>
<keyword evidence="4" id="KW-1185">Reference proteome</keyword>
<evidence type="ECO:0000313" key="3">
    <source>
        <dbReference type="EnsemblMetazoa" id="HelroP174379"/>
    </source>
</evidence>
<evidence type="ECO:0000313" key="2">
    <source>
        <dbReference type="EMBL" id="ESO02914.1"/>
    </source>
</evidence>
<evidence type="ECO:0000259" key="1">
    <source>
        <dbReference type="PROSITE" id="PS50835"/>
    </source>
</evidence>